<organism evidence="1 2">
    <name type="scientific">Melipona bicolor</name>
    <dbReference type="NCBI Taxonomy" id="60889"/>
    <lineage>
        <taxon>Eukaryota</taxon>
        <taxon>Metazoa</taxon>
        <taxon>Ecdysozoa</taxon>
        <taxon>Arthropoda</taxon>
        <taxon>Hexapoda</taxon>
        <taxon>Insecta</taxon>
        <taxon>Pterygota</taxon>
        <taxon>Neoptera</taxon>
        <taxon>Endopterygota</taxon>
        <taxon>Hymenoptera</taxon>
        <taxon>Apocrita</taxon>
        <taxon>Aculeata</taxon>
        <taxon>Apoidea</taxon>
        <taxon>Anthophila</taxon>
        <taxon>Apidae</taxon>
        <taxon>Melipona</taxon>
    </lineage>
</organism>
<dbReference type="GO" id="GO:0046839">
    <property type="term" value="P:phospholipid dephosphorylation"/>
    <property type="evidence" value="ECO:0007669"/>
    <property type="project" value="TreeGrafter"/>
</dbReference>
<keyword evidence="2" id="KW-1185">Reference proteome</keyword>
<dbReference type="GO" id="GO:0006644">
    <property type="term" value="P:phospholipid metabolic process"/>
    <property type="evidence" value="ECO:0007669"/>
    <property type="project" value="InterPro"/>
</dbReference>
<dbReference type="Proteomes" id="UP001177670">
    <property type="component" value="Unassembled WGS sequence"/>
</dbReference>
<dbReference type="GO" id="GO:0008195">
    <property type="term" value="F:phosphatidate phosphatase activity"/>
    <property type="evidence" value="ECO:0007669"/>
    <property type="project" value="TreeGrafter"/>
</dbReference>
<sequence length="178" mass="20322">MNHDLSVECAFARTQLDGKPESGECSKDARRTSGRFSKPRAKTFLFAVPLRSSLEILETVWHASSPWPTASQPFLKMIVGEYFYARRCNADTTKMLFGYNIPTWLWGAYEKIGIFGFGAASTVLITDIAKYTIGRLRPHFMTLCVPNVNCNLPENQHRYIENYSCTSNISRRLLKEIR</sequence>
<dbReference type="SUPFAM" id="SSF48317">
    <property type="entry name" value="Acid phosphatase/Vanadium-dependent haloperoxidase"/>
    <property type="match status" value="1"/>
</dbReference>
<name>A0AA40GCS8_9HYME</name>
<dbReference type="PANTHER" id="PTHR10165:SF197">
    <property type="entry name" value="FI04477P-RELATED"/>
    <property type="match status" value="1"/>
</dbReference>
<comment type="caution">
    <text evidence="1">The sequence shown here is derived from an EMBL/GenBank/DDBJ whole genome shotgun (WGS) entry which is preliminary data.</text>
</comment>
<dbReference type="InterPro" id="IPR036938">
    <property type="entry name" value="PAP2/HPO_sf"/>
</dbReference>
<reference evidence="1" key="1">
    <citation type="submission" date="2021-10" db="EMBL/GenBank/DDBJ databases">
        <title>Melipona bicolor Genome sequencing and assembly.</title>
        <authorList>
            <person name="Araujo N.S."/>
            <person name="Arias M.C."/>
        </authorList>
    </citation>
    <scope>NUCLEOTIDE SEQUENCE</scope>
    <source>
        <strain evidence="1">USP_2M_L1-L4_2017</strain>
        <tissue evidence="1">Whole body</tissue>
    </source>
</reference>
<dbReference type="PANTHER" id="PTHR10165">
    <property type="entry name" value="LIPID PHOSPHATE PHOSPHATASE"/>
    <property type="match status" value="1"/>
</dbReference>
<protein>
    <submittedName>
        <fullName evidence="1">Uncharacterized protein</fullName>
    </submittedName>
</protein>
<dbReference type="EMBL" id="JAHYIQ010000001">
    <property type="protein sequence ID" value="KAK1135491.1"/>
    <property type="molecule type" value="Genomic_DNA"/>
</dbReference>
<dbReference type="GO" id="GO:0007165">
    <property type="term" value="P:signal transduction"/>
    <property type="evidence" value="ECO:0007669"/>
    <property type="project" value="TreeGrafter"/>
</dbReference>
<dbReference type="GO" id="GO:0005886">
    <property type="term" value="C:plasma membrane"/>
    <property type="evidence" value="ECO:0007669"/>
    <property type="project" value="TreeGrafter"/>
</dbReference>
<dbReference type="AlphaFoldDB" id="A0AA40GCS8"/>
<proteinExistence type="predicted"/>
<dbReference type="InterPro" id="IPR043216">
    <property type="entry name" value="PAP-like"/>
</dbReference>
<accession>A0AA40GCS8</accession>
<evidence type="ECO:0000313" key="2">
    <source>
        <dbReference type="Proteomes" id="UP001177670"/>
    </source>
</evidence>
<evidence type="ECO:0000313" key="1">
    <source>
        <dbReference type="EMBL" id="KAK1135491.1"/>
    </source>
</evidence>
<gene>
    <name evidence="1" type="ORF">K0M31_000082</name>
</gene>
<dbReference type="Gene3D" id="1.20.144.10">
    <property type="entry name" value="Phosphatidic acid phosphatase type 2/haloperoxidase"/>
    <property type="match status" value="1"/>
</dbReference>